<evidence type="ECO:0000256" key="4">
    <source>
        <dbReference type="ARBA" id="ARBA00022741"/>
    </source>
</evidence>
<dbReference type="FunFam" id="3.40.50.300:FF:000042">
    <property type="entry name" value="Maltose/maltodextrin ABC transporter, ATP-binding protein"/>
    <property type="match status" value="1"/>
</dbReference>
<evidence type="ECO:0000256" key="1">
    <source>
        <dbReference type="ARBA" id="ARBA00004202"/>
    </source>
</evidence>
<comment type="subunit">
    <text evidence="12">The complex is composed of two ATP-binding proteins (XacJ and XacK), two transmembrane proteins (XacH and XacI) and a solute-binding protein (XacG).</text>
</comment>
<feature type="domain" description="ABC transporter" evidence="15">
    <location>
        <begin position="4"/>
        <end position="234"/>
    </location>
</feature>
<keyword evidence="6" id="KW-1278">Translocase</keyword>
<comment type="similarity">
    <text evidence="11">Belongs to the ABC transporter superfamily. Carbohydrate uptake transporter-1 (CUT1) (TC 3.A.1.1) family.</text>
</comment>
<proteinExistence type="inferred from homology"/>
<comment type="catalytic activity">
    <reaction evidence="8">
        <text>D-xylose(out) + ATP + H2O = D-xylose(in) + ADP + phosphate + H(+)</text>
        <dbReference type="Rhea" id="RHEA:29899"/>
        <dbReference type="ChEBI" id="CHEBI:15377"/>
        <dbReference type="ChEBI" id="CHEBI:15378"/>
        <dbReference type="ChEBI" id="CHEBI:30616"/>
        <dbReference type="ChEBI" id="CHEBI:43474"/>
        <dbReference type="ChEBI" id="CHEBI:53455"/>
        <dbReference type="ChEBI" id="CHEBI:456216"/>
        <dbReference type="EC" id="7.5.2.13"/>
    </reaction>
    <physiologicalReaction direction="left-to-right" evidence="8">
        <dbReference type="Rhea" id="RHEA:29900"/>
    </physiologicalReaction>
</comment>
<dbReference type="EC" id="7.5.2.13" evidence="13"/>
<dbReference type="AlphaFoldDB" id="A0ABD5RWI2"/>
<keyword evidence="5 16" id="KW-0067">ATP-binding</keyword>
<dbReference type="GO" id="GO:0005886">
    <property type="term" value="C:plasma membrane"/>
    <property type="evidence" value="ECO:0007669"/>
    <property type="project" value="UniProtKB-SubCell"/>
</dbReference>
<dbReference type="GO" id="GO:1902495">
    <property type="term" value="C:transmembrane transporter complex"/>
    <property type="evidence" value="ECO:0007669"/>
    <property type="project" value="UniProtKB-ARBA"/>
</dbReference>
<comment type="catalytic activity">
    <reaction evidence="9">
        <text>L-arabinose(out) + ATP + H2O = L-arabinose(in) + ADP + phosphate + H(+)</text>
        <dbReference type="Rhea" id="RHEA:30007"/>
        <dbReference type="ChEBI" id="CHEBI:15377"/>
        <dbReference type="ChEBI" id="CHEBI:15378"/>
        <dbReference type="ChEBI" id="CHEBI:17535"/>
        <dbReference type="ChEBI" id="CHEBI:30616"/>
        <dbReference type="ChEBI" id="CHEBI:43474"/>
        <dbReference type="ChEBI" id="CHEBI:456216"/>
        <dbReference type="EC" id="7.5.2.13"/>
    </reaction>
    <physiologicalReaction direction="left-to-right" evidence="9">
        <dbReference type="Rhea" id="RHEA:30008"/>
    </physiologicalReaction>
</comment>
<comment type="function">
    <text evidence="10">Part of the ABC transporter complex XacGHIJK involved in the uptake of xylose and arabinose. Responsible for energy coupling to the transport system.</text>
</comment>
<dbReference type="SUPFAM" id="SSF50331">
    <property type="entry name" value="MOP-like"/>
    <property type="match status" value="1"/>
</dbReference>
<sequence>MTRIEVDSLTKEYGSLTAVDDISFEVADEEFVTIVGPSGCGKTTTLRCVAGLETPTSGRILFDGQDMTDVPVNERNLAMMFQSIALYPHMTLRENIAYPLKVKGVSKSERDEEVEEAARVMQIGESLDKHPGSLSGGQQQRVALARTVVGDSVAFLMDEPLSDLDAKLKVEIRKEIQRIHQRLGEPAVYVTHDQEEAMTMSDRIIVMNDGRIEQIGDTEAVYRYPNNVFVAEFIGNPSMNFLDCSLVELGTESATVEIEGTHVEFPVERSTESFRGEAAILGVRPQHVTVEGGDGRTLTGTLRLIEPLDDRALATIDGPQGELSAMIPRDSDVNEGDRVEISLNRFELHLFDPDSSDLVARSAKRSRTTPSTSDAEERA</sequence>
<dbReference type="InterPro" id="IPR012340">
    <property type="entry name" value="NA-bd_OB-fold"/>
</dbReference>
<keyword evidence="3" id="KW-1003">Cell membrane</keyword>
<keyword evidence="2" id="KW-0813">Transport</keyword>
<evidence type="ECO:0000256" key="12">
    <source>
        <dbReference type="ARBA" id="ARBA00065962"/>
    </source>
</evidence>
<comment type="subcellular location">
    <subcellularLocation>
        <location evidence="1">Cell membrane</location>
        <topology evidence="1">Peripheral membrane protein</topology>
    </subcellularLocation>
</comment>
<evidence type="ECO:0000256" key="14">
    <source>
        <dbReference type="SAM" id="MobiDB-lite"/>
    </source>
</evidence>
<dbReference type="InterPro" id="IPR008995">
    <property type="entry name" value="Mo/tungstate-bd_C_term_dom"/>
</dbReference>
<evidence type="ECO:0000256" key="3">
    <source>
        <dbReference type="ARBA" id="ARBA00022475"/>
    </source>
</evidence>
<gene>
    <name evidence="16" type="ORF">ACFQE1_03850</name>
</gene>
<accession>A0ABD5RWI2</accession>
<dbReference type="Gene3D" id="2.40.50.100">
    <property type="match status" value="1"/>
</dbReference>
<dbReference type="PANTHER" id="PTHR43875">
    <property type="entry name" value="MALTODEXTRIN IMPORT ATP-BINDING PROTEIN MSMX"/>
    <property type="match status" value="1"/>
</dbReference>
<evidence type="ECO:0000313" key="16">
    <source>
        <dbReference type="EMBL" id="MFC6723536.1"/>
    </source>
</evidence>
<dbReference type="PROSITE" id="PS50893">
    <property type="entry name" value="ABC_TRANSPORTER_2"/>
    <property type="match status" value="1"/>
</dbReference>
<evidence type="ECO:0000256" key="10">
    <source>
        <dbReference type="ARBA" id="ARBA00053454"/>
    </source>
</evidence>
<comment type="caution">
    <text evidence="16">The sequence shown here is derived from an EMBL/GenBank/DDBJ whole genome shotgun (WGS) entry which is preliminary data.</text>
</comment>
<dbReference type="Gene3D" id="2.40.50.140">
    <property type="entry name" value="Nucleic acid-binding proteins"/>
    <property type="match status" value="1"/>
</dbReference>
<keyword evidence="17" id="KW-1185">Reference proteome</keyword>
<dbReference type="InterPro" id="IPR017871">
    <property type="entry name" value="ABC_transporter-like_CS"/>
</dbReference>
<protein>
    <recommendedName>
        <fullName evidence="13">ABC-type D-xylose/L-arabinose transporter</fullName>
        <ecNumber evidence="13">7.5.2.13</ecNumber>
    </recommendedName>
</protein>
<reference evidence="16 17" key="1">
    <citation type="journal article" date="2019" name="Int. J. Syst. Evol. Microbiol.">
        <title>The Global Catalogue of Microorganisms (GCM) 10K type strain sequencing project: providing services to taxonomists for standard genome sequencing and annotation.</title>
        <authorList>
            <consortium name="The Broad Institute Genomics Platform"/>
            <consortium name="The Broad Institute Genome Sequencing Center for Infectious Disease"/>
            <person name="Wu L."/>
            <person name="Ma J."/>
        </authorList>
    </citation>
    <scope>NUCLEOTIDE SEQUENCE [LARGE SCALE GENOMIC DNA]</scope>
    <source>
        <strain evidence="16 17">NBRC 111368</strain>
    </source>
</reference>
<dbReference type="InterPro" id="IPR040582">
    <property type="entry name" value="OB_MalK-like"/>
</dbReference>
<dbReference type="CDD" id="cd03301">
    <property type="entry name" value="ABC_MalK_N"/>
    <property type="match status" value="1"/>
</dbReference>
<keyword evidence="7" id="KW-0472">Membrane</keyword>
<dbReference type="Proteomes" id="UP001596328">
    <property type="component" value="Unassembled WGS sequence"/>
</dbReference>
<dbReference type="InterPro" id="IPR027417">
    <property type="entry name" value="P-loop_NTPase"/>
</dbReference>
<evidence type="ECO:0000256" key="11">
    <source>
        <dbReference type="ARBA" id="ARBA00061029"/>
    </source>
</evidence>
<evidence type="ECO:0000256" key="8">
    <source>
        <dbReference type="ARBA" id="ARBA00050355"/>
    </source>
</evidence>
<dbReference type="InterPro" id="IPR003593">
    <property type="entry name" value="AAA+_ATPase"/>
</dbReference>
<keyword evidence="4" id="KW-0547">Nucleotide-binding</keyword>
<dbReference type="Pfam" id="PF17912">
    <property type="entry name" value="OB_MalK"/>
    <property type="match status" value="1"/>
</dbReference>
<evidence type="ECO:0000256" key="9">
    <source>
        <dbReference type="ARBA" id="ARBA00051890"/>
    </source>
</evidence>
<dbReference type="GO" id="GO:0005524">
    <property type="term" value="F:ATP binding"/>
    <property type="evidence" value="ECO:0007669"/>
    <property type="project" value="UniProtKB-KW"/>
</dbReference>
<evidence type="ECO:0000259" key="15">
    <source>
        <dbReference type="PROSITE" id="PS50893"/>
    </source>
</evidence>
<dbReference type="PROSITE" id="PS00211">
    <property type="entry name" value="ABC_TRANSPORTER_1"/>
    <property type="match status" value="1"/>
</dbReference>
<dbReference type="GO" id="GO:0022857">
    <property type="term" value="F:transmembrane transporter activity"/>
    <property type="evidence" value="ECO:0007669"/>
    <property type="project" value="UniProtKB-ARBA"/>
</dbReference>
<evidence type="ECO:0000256" key="7">
    <source>
        <dbReference type="ARBA" id="ARBA00023136"/>
    </source>
</evidence>
<organism evidence="16 17">
    <name type="scientific">Halobium palmae</name>
    <dbReference type="NCBI Taxonomy" id="1776492"/>
    <lineage>
        <taxon>Archaea</taxon>
        <taxon>Methanobacteriati</taxon>
        <taxon>Methanobacteriota</taxon>
        <taxon>Stenosarchaea group</taxon>
        <taxon>Halobacteria</taxon>
        <taxon>Halobacteriales</taxon>
        <taxon>Haloferacaceae</taxon>
        <taxon>Halobium</taxon>
    </lineage>
</organism>
<dbReference type="SMART" id="SM00382">
    <property type="entry name" value="AAA"/>
    <property type="match status" value="1"/>
</dbReference>
<dbReference type="Gene3D" id="3.40.50.300">
    <property type="entry name" value="P-loop containing nucleotide triphosphate hydrolases"/>
    <property type="match status" value="1"/>
</dbReference>
<evidence type="ECO:0000256" key="13">
    <source>
        <dbReference type="ARBA" id="ARBA00066315"/>
    </source>
</evidence>
<dbReference type="InterPro" id="IPR047641">
    <property type="entry name" value="ABC_transpr_MalK/UgpC-like"/>
</dbReference>
<feature type="region of interest" description="Disordered" evidence="14">
    <location>
        <begin position="357"/>
        <end position="379"/>
    </location>
</feature>
<dbReference type="PANTHER" id="PTHR43875:SF15">
    <property type="entry name" value="TREHALOSE IMPORT ATP-BINDING PROTEIN SUGC"/>
    <property type="match status" value="1"/>
</dbReference>
<dbReference type="InterPro" id="IPR015855">
    <property type="entry name" value="ABC_transpr_MalK-like"/>
</dbReference>
<dbReference type="Pfam" id="PF00005">
    <property type="entry name" value="ABC_tran"/>
    <property type="match status" value="1"/>
</dbReference>
<evidence type="ECO:0000256" key="6">
    <source>
        <dbReference type="ARBA" id="ARBA00022967"/>
    </source>
</evidence>
<dbReference type="EMBL" id="JBHSWU010000023">
    <property type="protein sequence ID" value="MFC6723536.1"/>
    <property type="molecule type" value="Genomic_DNA"/>
</dbReference>
<evidence type="ECO:0000256" key="2">
    <source>
        <dbReference type="ARBA" id="ARBA00022448"/>
    </source>
</evidence>
<evidence type="ECO:0000256" key="5">
    <source>
        <dbReference type="ARBA" id="ARBA00022840"/>
    </source>
</evidence>
<dbReference type="InterPro" id="IPR003439">
    <property type="entry name" value="ABC_transporter-like_ATP-bd"/>
</dbReference>
<dbReference type="SUPFAM" id="SSF52540">
    <property type="entry name" value="P-loop containing nucleoside triphosphate hydrolases"/>
    <property type="match status" value="1"/>
</dbReference>
<evidence type="ECO:0000313" key="17">
    <source>
        <dbReference type="Proteomes" id="UP001596328"/>
    </source>
</evidence>
<name>A0ABD5RWI2_9EURY</name>